<keyword evidence="4" id="KW-0274">FAD</keyword>
<evidence type="ECO:0000256" key="1">
    <source>
        <dbReference type="ARBA" id="ARBA00001974"/>
    </source>
</evidence>
<evidence type="ECO:0000256" key="3">
    <source>
        <dbReference type="ARBA" id="ARBA00022630"/>
    </source>
</evidence>
<dbReference type="PANTHER" id="PTHR42913">
    <property type="entry name" value="APOPTOSIS-INDUCING FACTOR 1"/>
    <property type="match status" value="1"/>
</dbReference>
<dbReference type="GO" id="GO:0019646">
    <property type="term" value="P:aerobic electron transport chain"/>
    <property type="evidence" value="ECO:0007669"/>
    <property type="project" value="TreeGrafter"/>
</dbReference>
<evidence type="ECO:0000313" key="8">
    <source>
        <dbReference type="Proteomes" id="UP000028123"/>
    </source>
</evidence>
<dbReference type="Gene3D" id="3.50.50.100">
    <property type="match status" value="1"/>
</dbReference>
<dbReference type="InterPro" id="IPR036188">
    <property type="entry name" value="FAD/NAD-bd_sf"/>
</dbReference>
<comment type="cofactor">
    <cofactor evidence="1">
        <name>FAD</name>
        <dbReference type="ChEBI" id="CHEBI:57692"/>
    </cofactor>
</comment>
<dbReference type="AlphaFoldDB" id="A0A081P7F6"/>
<proteinExistence type="inferred from homology"/>
<comment type="similarity">
    <text evidence="2">Belongs to the NADH dehydrogenase family.</text>
</comment>
<dbReference type="PRINTS" id="PR00411">
    <property type="entry name" value="PNDRDTASEI"/>
</dbReference>
<dbReference type="eggNOG" id="COG1252">
    <property type="taxonomic scope" value="Bacteria"/>
</dbReference>
<accession>A0A081P7F6</accession>
<sequence length="354" mass="39116">MKKLVILGGGYGGLTVAKELLEGDIPADTVMIMVDRMPYQGLKTEYYALAAGTVSEQEVRVHFPVDPRLILKYGEVTAVDPEQKVIRFANDEPLTYDWLVIALGCVDKYHNIPGAEEFSNSIQSLSATRKTYQASNDAAPYGQITIVGGGLSGVEMAAELRESRPDLNIRILDRGASVLSPFPERLQRYVREWMLEHDIELRSHVSLSRLESGLLYNQQEIIQTDITIWTAGIQPSPIVQNLNLPKDNQGRLTINEYHQLPDYNEIYIVGDCAALPFSPSGQAAEAQGKQVAEVLQAVWKNETPRLGKIKLKGVLGSLGKKAGFGLMGKRTVMLGMVPRALKSGVLWMSKRHLG</sequence>
<evidence type="ECO:0000256" key="5">
    <source>
        <dbReference type="ARBA" id="ARBA00023002"/>
    </source>
</evidence>
<name>A0A081P7F6_9BACL</name>
<evidence type="ECO:0000313" key="7">
    <source>
        <dbReference type="EMBL" id="KEQ26629.1"/>
    </source>
</evidence>
<keyword evidence="3" id="KW-0285">Flavoprotein</keyword>
<dbReference type="InterPro" id="IPR051169">
    <property type="entry name" value="NADH-Q_oxidoreductase"/>
</dbReference>
<protein>
    <submittedName>
        <fullName evidence="7">NADH dehydrogenase</fullName>
    </submittedName>
</protein>
<dbReference type="RefSeq" id="WP_036679475.1">
    <property type="nucleotide sequence ID" value="NZ_JNVM01000006.1"/>
</dbReference>
<gene>
    <name evidence="7" type="ORF">ET33_32835</name>
</gene>
<dbReference type="Proteomes" id="UP000028123">
    <property type="component" value="Unassembled WGS sequence"/>
</dbReference>
<reference evidence="7 8" key="1">
    <citation type="submission" date="2014-06" db="EMBL/GenBank/DDBJ databases">
        <title>Draft genome sequence of Paenibacillus sp. MSt1.</title>
        <authorList>
            <person name="Aw Y.K."/>
            <person name="Ong K.S."/>
            <person name="Gan H.M."/>
            <person name="Lee S.M."/>
        </authorList>
    </citation>
    <scope>NUCLEOTIDE SEQUENCE [LARGE SCALE GENOMIC DNA]</scope>
    <source>
        <strain evidence="7 8">MSt1</strain>
    </source>
</reference>
<dbReference type="GO" id="GO:0003955">
    <property type="term" value="F:NAD(P)H dehydrogenase (quinone) activity"/>
    <property type="evidence" value="ECO:0007669"/>
    <property type="project" value="TreeGrafter"/>
</dbReference>
<dbReference type="EMBL" id="JNVM01000006">
    <property type="protein sequence ID" value="KEQ26629.1"/>
    <property type="molecule type" value="Genomic_DNA"/>
</dbReference>
<feature type="domain" description="FAD/NAD(P)-binding" evidence="6">
    <location>
        <begin position="3"/>
        <end position="278"/>
    </location>
</feature>
<dbReference type="PRINTS" id="PR00368">
    <property type="entry name" value="FADPNR"/>
</dbReference>
<organism evidence="7 8">
    <name type="scientific">Paenibacillus tyrfis</name>
    <dbReference type="NCBI Taxonomy" id="1501230"/>
    <lineage>
        <taxon>Bacteria</taxon>
        <taxon>Bacillati</taxon>
        <taxon>Bacillota</taxon>
        <taxon>Bacilli</taxon>
        <taxon>Bacillales</taxon>
        <taxon>Paenibacillaceae</taxon>
        <taxon>Paenibacillus</taxon>
    </lineage>
</organism>
<evidence type="ECO:0000256" key="4">
    <source>
        <dbReference type="ARBA" id="ARBA00022827"/>
    </source>
</evidence>
<dbReference type="InterPro" id="IPR023753">
    <property type="entry name" value="FAD/NAD-binding_dom"/>
</dbReference>
<dbReference type="SUPFAM" id="SSF51905">
    <property type="entry name" value="FAD/NAD(P)-binding domain"/>
    <property type="match status" value="1"/>
</dbReference>
<dbReference type="PANTHER" id="PTHR42913:SF3">
    <property type="entry name" value="64 KDA MITOCHONDRIAL NADH DEHYDROGENASE (EUROFUNG)"/>
    <property type="match status" value="1"/>
</dbReference>
<evidence type="ECO:0000259" key="6">
    <source>
        <dbReference type="Pfam" id="PF07992"/>
    </source>
</evidence>
<keyword evidence="5" id="KW-0560">Oxidoreductase</keyword>
<comment type="caution">
    <text evidence="7">The sequence shown here is derived from an EMBL/GenBank/DDBJ whole genome shotgun (WGS) entry which is preliminary data.</text>
</comment>
<dbReference type="Pfam" id="PF07992">
    <property type="entry name" value="Pyr_redox_2"/>
    <property type="match status" value="1"/>
</dbReference>
<dbReference type="OrthoDB" id="9784880at2"/>
<evidence type="ECO:0000256" key="2">
    <source>
        <dbReference type="ARBA" id="ARBA00005272"/>
    </source>
</evidence>
<keyword evidence="8" id="KW-1185">Reference proteome</keyword>